<name>A0A2T4UCH4_9ACTN</name>
<protein>
    <recommendedName>
        <fullName evidence="4">Glycoside hydrolase family 5 domain-containing protein</fullName>
    </recommendedName>
</protein>
<keyword evidence="3" id="KW-1185">Reference proteome</keyword>
<dbReference type="AlphaFoldDB" id="A0A2T4UCH4"/>
<dbReference type="PANTHER" id="PTHR12631:SF10">
    <property type="entry name" value="BETA-XYLOSIDASE-LIKE PROTEIN-RELATED"/>
    <property type="match status" value="1"/>
</dbReference>
<sequence>MLGVVAGALGAGTAPAFAARGPLATIVQDDAQLLHRAPEQVAASLDRLRDLGVDTVRITAGWSVLTRDADTDAIPADFDQTDPAAYEQARFTGLDTAIRLADERGLRVLLDLAFWAPQWAAGREDGEPTPRARRGVDAQAYGRFATALARRYDGTFTPPPAVEPVPPTADGSLLDQLFGTAPPPAASAPSAGPLPRVARFSLWNEPNHPAFLLPQTARSADGSPALYRRMVRAADAAIRAVQPDATVLIGGLASKGTNGRGIAPLRFVRELACVDGKLRPLRTAACRDFRPVPGDGFTIHPYSLSTPPDARPSASQPDDTPLGALPKLIDTLDRLVRAGRLSRGLRDVWITEYGYETNPPARTTTFGLDDQARFLPWAEYLAWRQPRVRAFAQFLLRDLPPAASVQGQSDRRAFGQWESGLLFADGTDKPAAAAFAAGLFVRPADRTGRRLAVWGRLRTGTGLRTVVLEARAPRGTWRRLPGTVRTRSGVVTRTLPAAGIARGSLVRMRVTAADGTVSVSPAFPVLHRPSPLR</sequence>
<evidence type="ECO:0000313" key="2">
    <source>
        <dbReference type="EMBL" id="PTL54871.1"/>
    </source>
</evidence>
<dbReference type="InterPro" id="IPR017853">
    <property type="entry name" value="GH"/>
</dbReference>
<dbReference type="EMBL" id="PYYB01000004">
    <property type="protein sequence ID" value="PTL54871.1"/>
    <property type="molecule type" value="Genomic_DNA"/>
</dbReference>
<comment type="caution">
    <text evidence="2">The sequence shown here is derived from an EMBL/GenBank/DDBJ whole genome shotgun (WGS) entry which is preliminary data.</text>
</comment>
<evidence type="ECO:0000313" key="3">
    <source>
        <dbReference type="Proteomes" id="UP000240739"/>
    </source>
</evidence>
<dbReference type="Proteomes" id="UP000240739">
    <property type="component" value="Unassembled WGS sequence"/>
</dbReference>
<organism evidence="2 3">
    <name type="scientific">Paraconexibacter algicola</name>
    <dbReference type="NCBI Taxonomy" id="2133960"/>
    <lineage>
        <taxon>Bacteria</taxon>
        <taxon>Bacillati</taxon>
        <taxon>Actinomycetota</taxon>
        <taxon>Thermoleophilia</taxon>
        <taxon>Solirubrobacterales</taxon>
        <taxon>Paraconexibacteraceae</taxon>
        <taxon>Paraconexibacter</taxon>
    </lineage>
</organism>
<dbReference type="CDD" id="cd00551">
    <property type="entry name" value="AmyAc_family"/>
    <property type="match status" value="1"/>
</dbReference>
<feature type="region of interest" description="Disordered" evidence="1">
    <location>
        <begin position="304"/>
        <end position="323"/>
    </location>
</feature>
<accession>A0A2T4UCH4</accession>
<dbReference type="PANTHER" id="PTHR12631">
    <property type="entry name" value="ALPHA-L-IDURONIDASE"/>
    <property type="match status" value="1"/>
</dbReference>
<gene>
    <name evidence="2" type="ORF">C7Y72_20030</name>
</gene>
<dbReference type="GO" id="GO:0004553">
    <property type="term" value="F:hydrolase activity, hydrolyzing O-glycosyl compounds"/>
    <property type="evidence" value="ECO:0007669"/>
    <property type="project" value="TreeGrafter"/>
</dbReference>
<dbReference type="SUPFAM" id="SSF51445">
    <property type="entry name" value="(Trans)glycosidases"/>
    <property type="match status" value="1"/>
</dbReference>
<dbReference type="Gene3D" id="3.20.20.80">
    <property type="entry name" value="Glycosidases"/>
    <property type="match status" value="1"/>
</dbReference>
<proteinExistence type="predicted"/>
<dbReference type="InterPro" id="IPR051923">
    <property type="entry name" value="Glycosyl_Hydrolase_39"/>
</dbReference>
<evidence type="ECO:0008006" key="4">
    <source>
        <dbReference type="Google" id="ProtNLM"/>
    </source>
</evidence>
<reference evidence="2 3" key="1">
    <citation type="submission" date="2018-03" db="EMBL/GenBank/DDBJ databases">
        <title>Aquarubrobacter algicola gen. nov., sp. nov., a novel actinobacterium isolated from shallow eutrophic lake during the end of cyanobacterial harmful algal blooms.</title>
        <authorList>
            <person name="Chun S.J."/>
        </authorList>
    </citation>
    <scope>NUCLEOTIDE SEQUENCE [LARGE SCALE GENOMIC DNA]</scope>
    <source>
        <strain evidence="2 3">Seoho-28</strain>
    </source>
</reference>
<evidence type="ECO:0000256" key="1">
    <source>
        <dbReference type="SAM" id="MobiDB-lite"/>
    </source>
</evidence>